<evidence type="ECO:0000313" key="2">
    <source>
        <dbReference type="Proteomes" id="UP000028525"/>
    </source>
</evidence>
<accession>A0A084JB67</accession>
<dbReference type="Proteomes" id="UP000028525">
    <property type="component" value="Unassembled WGS sequence"/>
</dbReference>
<proteinExistence type="predicted"/>
<comment type="caution">
    <text evidence="1">The sequence shown here is derived from an EMBL/GenBank/DDBJ whole genome shotgun (WGS) entry which is preliminary data.</text>
</comment>
<sequence>MEDTKRCGLEALEKTAEISEFKWYIFDIINEGVEQDGIEKSKFSLDKENADAVCFMIGDGNFSVCGRAKEASKDHHNIYHAVCDFFDRIYENEEKAEEAVTRFLIRTLDLPALMKKPSRSMLRDQICKCQEEVNALEEKIKKEPEKKEEAMLSLKRIYLKGLNEKMERYFGETV</sequence>
<dbReference type="OrthoDB" id="2042593at2"/>
<reference evidence="1 2" key="1">
    <citation type="submission" date="2014-07" db="EMBL/GenBank/DDBJ databases">
        <title>Draft genome of Clostridium celerecrescens 152B isolated from sediments associated with methane hydrate from Krishna Godavari basin.</title>
        <authorList>
            <person name="Honkalas V.S."/>
            <person name="Dabir A.P."/>
            <person name="Arora P."/>
            <person name="Dhakephalkar P.K."/>
        </authorList>
    </citation>
    <scope>NUCLEOTIDE SEQUENCE [LARGE SCALE GENOMIC DNA]</scope>
    <source>
        <strain evidence="1 2">152B</strain>
    </source>
</reference>
<gene>
    <name evidence="1" type="ORF">IO98_23220</name>
</gene>
<keyword evidence="2" id="KW-1185">Reference proteome</keyword>
<dbReference type="RefSeq" id="WP_156961247.1">
    <property type="nucleotide sequence ID" value="NZ_JPME01000047.1"/>
</dbReference>
<evidence type="ECO:0000313" key="1">
    <source>
        <dbReference type="EMBL" id="KEZ86201.1"/>
    </source>
</evidence>
<dbReference type="EMBL" id="JPME01000047">
    <property type="protein sequence ID" value="KEZ86201.1"/>
    <property type="molecule type" value="Genomic_DNA"/>
</dbReference>
<organism evidence="1 2">
    <name type="scientific">Lacrimispora celerecrescens</name>
    <dbReference type="NCBI Taxonomy" id="29354"/>
    <lineage>
        <taxon>Bacteria</taxon>
        <taxon>Bacillati</taxon>
        <taxon>Bacillota</taxon>
        <taxon>Clostridia</taxon>
        <taxon>Lachnospirales</taxon>
        <taxon>Lachnospiraceae</taxon>
        <taxon>Lacrimispora</taxon>
    </lineage>
</organism>
<name>A0A084JB67_9FIRM</name>
<dbReference type="AlphaFoldDB" id="A0A084JB67"/>
<protein>
    <submittedName>
        <fullName evidence="1">Uncharacterized protein</fullName>
    </submittedName>
</protein>